<evidence type="ECO:0000256" key="1">
    <source>
        <dbReference type="ARBA" id="ARBA00035644"/>
    </source>
</evidence>
<dbReference type="OrthoDB" id="9814826at2"/>
<dbReference type="PANTHER" id="PTHR30157">
    <property type="entry name" value="FERRIC REDUCTASE, NADPH-DEPENDENT"/>
    <property type="match status" value="1"/>
</dbReference>
<dbReference type="InterPro" id="IPR039374">
    <property type="entry name" value="SIP_fam"/>
</dbReference>
<dbReference type="Proteomes" id="UP000249447">
    <property type="component" value="Chromosome"/>
</dbReference>
<dbReference type="InterPro" id="IPR007037">
    <property type="entry name" value="SIP_rossman_dom"/>
</dbReference>
<dbReference type="KEGG" id="lmb:C9I47_0577"/>
<protein>
    <recommendedName>
        <fullName evidence="2">FAD-binding FR-type domain-containing protein</fullName>
    </recommendedName>
</protein>
<reference evidence="3 4" key="1">
    <citation type="submission" date="2018-05" db="EMBL/GenBank/DDBJ databases">
        <title>The complete genome of Lysobacter maris HZ9B, a marine bacterium antagonistic against terrestrial plant pathogens.</title>
        <authorList>
            <person name="Zhang X.-Q."/>
        </authorList>
    </citation>
    <scope>NUCLEOTIDE SEQUENCE [LARGE SCALE GENOMIC DNA]</scope>
    <source>
        <strain evidence="3 4">HZ9B</strain>
    </source>
</reference>
<dbReference type="Gene3D" id="3.40.50.80">
    <property type="entry name" value="Nucleotide-binding domain of ferredoxin-NADP reductase (FNR) module"/>
    <property type="match status" value="1"/>
</dbReference>
<dbReference type="InterPro" id="IPR013113">
    <property type="entry name" value="SIP_FAD-bd"/>
</dbReference>
<dbReference type="Pfam" id="PF08021">
    <property type="entry name" value="FAD_binding_9"/>
    <property type="match status" value="1"/>
</dbReference>
<name>A0A2U9TDI9_9GAMM</name>
<evidence type="ECO:0000313" key="3">
    <source>
        <dbReference type="EMBL" id="AWV06300.1"/>
    </source>
</evidence>
<dbReference type="InterPro" id="IPR039261">
    <property type="entry name" value="FNR_nucleotide-bd"/>
</dbReference>
<evidence type="ECO:0000313" key="4">
    <source>
        <dbReference type="Proteomes" id="UP000249447"/>
    </source>
</evidence>
<dbReference type="InterPro" id="IPR017938">
    <property type="entry name" value="Riboflavin_synthase-like_b-brl"/>
</dbReference>
<organism evidence="3 4">
    <name type="scientific">Marilutibacter maris</name>
    <dbReference type="NCBI Taxonomy" id="1605891"/>
    <lineage>
        <taxon>Bacteria</taxon>
        <taxon>Pseudomonadati</taxon>
        <taxon>Pseudomonadota</taxon>
        <taxon>Gammaproteobacteria</taxon>
        <taxon>Lysobacterales</taxon>
        <taxon>Lysobacteraceae</taxon>
        <taxon>Marilutibacter</taxon>
    </lineage>
</organism>
<dbReference type="Gene3D" id="2.40.30.10">
    <property type="entry name" value="Translation factors"/>
    <property type="match status" value="1"/>
</dbReference>
<dbReference type="AlphaFoldDB" id="A0A2U9TDI9"/>
<dbReference type="SUPFAM" id="SSF63380">
    <property type="entry name" value="Riboflavin synthase domain-like"/>
    <property type="match status" value="1"/>
</dbReference>
<dbReference type="InterPro" id="IPR017927">
    <property type="entry name" value="FAD-bd_FR_type"/>
</dbReference>
<dbReference type="RefSeq" id="WP_111265473.1">
    <property type="nucleotide sequence ID" value="NZ_CP029843.1"/>
</dbReference>
<comment type="similarity">
    <text evidence="1">Belongs to the SIP oxidoreductase family.</text>
</comment>
<dbReference type="GO" id="GO:0016491">
    <property type="term" value="F:oxidoreductase activity"/>
    <property type="evidence" value="ECO:0007669"/>
    <property type="project" value="InterPro"/>
</dbReference>
<dbReference type="Pfam" id="PF04954">
    <property type="entry name" value="SIP"/>
    <property type="match status" value="1"/>
</dbReference>
<feature type="domain" description="FAD-binding FR-type" evidence="2">
    <location>
        <begin position="1"/>
        <end position="130"/>
    </location>
</feature>
<evidence type="ECO:0000259" key="2">
    <source>
        <dbReference type="PROSITE" id="PS51384"/>
    </source>
</evidence>
<dbReference type="EMBL" id="CP029843">
    <property type="protein sequence ID" value="AWV06300.1"/>
    <property type="molecule type" value="Genomic_DNA"/>
</dbReference>
<dbReference type="PANTHER" id="PTHR30157:SF0">
    <property type="entry name" value="NADPH-DEPENDENT FERRIC-CHELATE REDUCTASE"/>
    <property type="match status" value="1"/>
</dbReference>
<dbReference type="PROSITE" id="PS51384">
    <property type="entry name" value="FAD_FR"/>
    <property type="match status" value="1"/>
</dbReference>
<gene>
    <name evidence="3" type="ORF">C9I47_0577</name>
</gene>
<keyword evidence="4" id="KW-1185">Reference proteome</keyword>
<sequence length="266" mass="29314">MSAPATGLIRVLDGGAALTPRMRRLRFEGEVLAAFPADCEGAHIKLLFPLQDGESPALPTIGAGGPQWPRDRPRPWSRTYTVAAIDPARRWLDVDFVLHGDDGPASRWAARATPGRVLGLIGPGGPPLYRPDAGRFLLIGDPSSLPLLRAVMRKLPETAAGDVLIELPDPGERQPLPPRPQMRVRWLQRADLLDAVRALAPPEGTVSLTLAGENGQVVAIRRYLREHWGLPKAMMYAVPYWKERLDEDGYHDERHRIMDGFEAEAA</sequence>
<dbReference type="CDD" id="cd06193">
    <property type="entry name" value="siderophore_interacting"/>
    <property type="match status" value="1"/>
</dbReference>
<accession>A0A2U9TDI9</accession>
<proteinExistence type="inferred from homology"/>